<protein>
    <submittedName>
        <fullName evidence="3">Prophage protein</fullName>
    </submittedName>
</protein>
<evidence type="ECO:0000313" key="3">
    <source>
        <dbReference type="EMBL" id="GBF01673.1"/>
    </source>
</evidence>
<feature type="region of interest" description="Disordered" evidence="1">
    <location>
        <begin position="128"/>
        <end position="175"/>
    </location>
</feature>
<comment type="caution">
    <text evidence="3">The sequence shown here is derived from an EMBL/GenBank/DDBJ whole genome shotgun (WGS) entry which is preliminary data.</text>
</comment>
<dbReference type="InterPro" id="IPR010056">
    <property type="entry name" value="Phage_rep_org__N"/>
</dbReference>
<dbReference type="RefSeq" id="WP_056988240.1">
    <property type="nucleotide sequence ID" value="NZ_BDOR01000004.1"/>
</dbReference>
<keyword evidence="4" id="KW-1185">Reference proteome</keyword>
<dbReference type="EMBL" id="BDOR01000004">
    <property type="protein sequence ID" value="GBF01673.1"/>
    <property type="molecule type" value="Genomic_DNA"/>
</dbReference>
<proteinExistence type="predicted"/>
<dbReference type="Pfam" id="PF09681">
    <property type="entry name" value="Phage_rep_org_N"/>
    <property type="match status" value="1"/>
</dbReference>
<reference evidence="3 4" key="1">
    <citation type="submission" date="2017-04" db="EMBL/GenBank/DDBJ databases">
        <title>In vitro and in silico characterization of Lactobacillus paraplantarum D2-1, a starter culture for soymilk fermentation.</title>
        <authorList>
            <person name="Endo A."/>
            <person name="Sasaki F."/>
            <person name="Maeno S."/>
            <person name="Kanesaki Y."/>
            <person name="Kubota E."/>
            <person name="Torres G.A."/>
            <person name="Tomita S."/>
            <person name="Nakagawa J."/>
        </authorList>
    </citation>
    <scope>NUCLEOTIDE SEQUENCE [LARGE SCALE GENOMIC DNA]</scope>
    <source>
        <strain evidence="3 4">D2-1</strain>
    </source>
</reference>
<evidence type="ECO:0000259" key="2">
    <source>
        <dbReference type="Pfam" id="PF09681"/>
    </source>
</evidence>
<feature type="domain" description="Phage replisome organiser N-terminal" evidence="2">
    <location>
        <begin position="8"/>
        <end position="128"/>
    </location>
</feature>
<gene>
    <name evidence="3" type="ORF">LPPLD21_01205</name>
</gene>
<evidence type="ECO:0000313" key="4">
    <source>
        <dbReference type="Proteomes" id="UP000236162"/>
    </source>
</evidence>
<dbReference type="Proteomes" id="UP000236162">
    <property type="component" value="Unassembled WGS sequence"/>
</dbReference>
<sequence length="279" mass="32382">MAEKTYYWIKLQMDFFKSPAVRLLRRMSGGDTYAVIYLEMILLSLENGGYIYFTGIGKDFSEELGLILEEQQVDVEFLLTFLNAKHLIEYSDEDASAFRFADDVTEGLVGKESSSAKRVRAYRKRQKALQSNSDVTGRNVEKEKEKELELDLEQESEQEKESGADQTAQRADLPAPSVSLENEFDLIWNQYPNKKGKKQAFAHYKIWRKQSIKHTNDYLLERLRLYQQDLAANKWKQPMNGSTWFNGRFDDDYQAPSANRHANGFALEDRDVADDDLPW</sequence>
<name>A0ABQ0N989_9LACO</name>
<feature type="compositionally biased region" description="Basic and acidic residues" evidence="1">
    <location>
        <begin position="139"/>
        <end position="149"/>
    </location>
</feature>
<evidence type="ECO:0000256" key="1">
    <source>
        <dbReference type="SAM" id="MobiDB-lite"/>
    </source>
</evidence>
<organism evidence="3 4">
    <name type="scientific">Lactiplantibacillus paraplantarum</name>
    <dbReference type="NCBI Taxonomy" id="60520"/>
    <lineage>
        <taxon>Bacteria</taxon>
        <taxon>Bacillati</taxon>
        <taxon>Bacillota</taxon>
        <taxon>Bacilli</taxon>
        <taxon>Lactobacillales</taxon>
        <taxon>Lactobacillaceae</taxon>
        <taxon>Lactiplantibacillus</taxon>
    </lineage>
</organism>
<accession>A0ABQ0N989</accession>
<dbReference type="NCBIfam" id="TIGR01714">
    <property type="entry name" value="phage_rep_org_N"/>
    <property type="match status" value="1"/>
</dbReference>